<protein>
    <submittedName>
        <fullName evidence="1">Uncharacterized protein</fullName>
    </submittedName>
</protein>
<reference evidence="1 2" key="1">
    <citation type="submission" date="2019-02" db="EMBL/GenBank/DDBJ databases">
        <title>Genome sequencing of the rare red list fungi Dentipellis fragilis.</title>
        <authorList>
            <person name="Buettner E."/>
            <person name="Kellner H."/>
        </authorList>
    </citation>
    <scope>NUCLEOTIDE SEQUENCE [LARGE SCALE GENOMIC DNA]</scope>
    <source>
        <strain evidence="1 2">DSM 105465</strain>
    </source>
</reference>
<dbReference type="EMBL" id="SEOQ01000039">
    <property type="protein sequence ID" value="TFY71715.1"/>
    <property type="molecule type" value="Genomic_DNA"/>
</dbReference>
<gene>
    <name evidence="1" type="ORF">EVG20_g1282</name>
</gene>
<name>A0A4Y9ZAB9_9AGAM</name>
<dbReference type="AlphaFoldDB" id="A0A4Y9ZAB9"/>
<evidence type="ECO:0000313" key="1">
    <source>
        <dbReference type="EMBL" id="TFY71715.1"/>
    </source>
</evidence>
<keyword evidence="2" id="KW-1185">Reference proteome</keyword>
<evidence type="ECO:0000313" key="2">
    <source>
        <dbReference type="Proteomes" id="UP000298327"/>
    </source>
</evidence>
<dbReference type="Proteomes" id="UP000298327">
    <property type="component" value="Unassembled WGS sequence"/>
</dbReference>
<proteinExistence type="predicted"/>
<comment type="caution">
    <text evidence="1">The sequence shown here is derived from an EMBL/GenBank/DDBJ whole genome shotgun (WGS) entry which is preliminary data.</text>
</comment>
<accession>A0A4Y9ZAB9</accession>
<organism evidence="1 2">
    <name type="scientific">Dentipellis fragilis</name>
    <dbReference type="NCBI Taxonomy" id="205917"/>
    <lineage>
        <taxon>Eukaryota</taxon>
        <taxon>Fungi</taxon>
        <taxon>Dikarya</taxon>
        <taxon>Basidiomycota</taxon>
        <taxon>Agaricomycotina</taxon>
        <taxon>Agaricomycetes</taxon>
        <taxon>Russulales</taxon>
        <taxon>Hericiaceae</taxon>
        <taxon>Dentipellis</taxon>
    </lineage>
</organism>
<sequence>MTHAREPCLSYAHLLAAHSHLKPLGKCKQFFYASLLTAGVASAALACGKRPRIQRVFFTLLLRAPGFTVRPATTGQTSHSRGANDLFDLLLVHPEDDIPPCSAHCIAHLSLVSAVILCFVLLAREGSCDSIPNVHVSFLMSITFSSTQDGAGRCKFIGGHGGAFHRTPKPLHSTASTRPREGSRGSFLLVVNGSDTPSKLAHGIYLKRTLRAQWWRDLCPPVEAYSLAKEPLLHPISNLAGLSSHVKDDAQADILSHHQPPYPALLSTHASLVSYLVAFTASSGLGVAGGSGTGGPSLSNADPILAPTLIWNGIDKVLRMQELCGPP</sequence>